<evidence type="ECO:0000256" key="1">
    <source>
        <dbReference type="ARBA" id="ARBA00004141"/>
    </source>
</evidence>
<evidence type="ECO:0000313" key="7">
    <source>
        <dbReference type="EMBL" id="KAK8837054.1"/>
    </source>
</evidence>
<dbReference type="Proteomes" id="UP001470230">
    <property type="component" value="Unassembled WGS sequence"/>
</dbReference>
<keyword evidence="2 5" id="KW-0812">Transmembrane</keyword>
<reference evidence="7 8" key="1">
    <citation type="submission" date="2024-04" db="EMBL/GenBank/DDBJ databases">
        <title>Tritrichomonas musculus Genome.</title>
        <authorList>
            <person name="Alves-Ferreira E."/>
            <person name="Grigg M."/>
            <person name="Lorenzi H."/>
            <person name="Galac M."/>
        </authorList>
    </citation>
    <scope>NUCLEOTIDE SEQUENCE [LARGE SCALE GENOMIC DNA]</scope>
    <source>
        <strain evidence="7 8">EAF2021</strain>
    </source>
</reference>
<gene>
    <name evidence="7" type="ORF">M9Y10_037103</name>
</gene>
<dbReference type="InterPro" id="IPR050549">
    <property type="entry name" value="MFS_Trehalose_Transporter"/>
</dbReference>
<evidence type="ECO:0000259" key="6">
    <source>
        <dbReference type="PROSITE" id="PS50850"/>
    </source>
</evidence>
<keyword evidence="4 5" id="KW-0472">Membrane</keyword>
<dbReference type="PROSITE" id="PS50850">
    <property type="entry name" value="MFS"/>
    <property type="match status" value="1"/>
</dbReference>
<dbReference type="PANTHER" id="PTHR48021:SF1">
    <property type="entry name" value="GH07001P-RELATED"/>
    <property type="match status" value="1"/>
</dbReference>
<protein>
    <submittedName>
        <fullName evidence="7">Glucose import</fullName>
    </submittedName>
</protein>
<comment type="caution">
    <text evidence="7">The sequence shown here is derived from an EMBL/GenBank/DDBJ whole genome shotgun (WGS) entry which is preliminary data.</text>
</comment>
<evidence type="ECO:0000256" key="3">
    <source>
        <dbReference type="ARBA" id="ARBA00022989"/>
    </source>
</evidence>
<feature type="transmembrane region" description="Helical" evidence="5">
    <location>
        <begin position="76"/>
        <end position="94"/>
    </location>
</feature>
<feature type="transmembrane region" description="Helical" evidence="5">
    <location>
        <begin position="53"/>
        <end position="70"/>
    </location>
</feature>
<proteinExistence type="predicted"/>
<name>A0ABR2GSZ1_9EUKA</name>
<evidence type="ECO:0000256" key="4">
    <source>
        <dbReference type="ARBA" id="ARBA00023136"/>
    </source>
</evidence>
<dbReference type="InterPro" id="IPR020846">
    <property type="entry name" value="MFS_dom"/>
</dbReference>
<dbReference type="InterPro" id="IPR036259">
    <property type="entry name" value="MFS_trans_sf"/>
</dbReference>
<keyword evidence="3 5" id="KW-1133">Transmembrane helix</keyword>
<feature type="transmembrane region" description="Helical" evidence="5">
    <location>
        <begin position="134"/>
        <end position="153"/>
    </location>
</feature>
<dbReference type="InterPro" id="IPR005828">
    <property type="entry name" value="MFS_sugar_transport-like"/>
</dbReference>
<feature type="transmembrane region" description="Helical" evidence="5">
    <location>
        <begin position="165"/>
        <end position="183"/>
    </location>
</feature>
<accession>A0ABR2GSZ1</accession>
<dbReference type="SUPFAM" id="SSF103473">
    <property type="entry name" value="MFS general substrate transporter"/>
    <property type="match status" value="1"/>
</dbReference>
<feature type="transmembrane region" description="Helical" evidence="5">
    <location>
        <begin position="368"/>
        <end position="386"/>
    </location>
</feature>
<feature type="domain" description="Major facilitator superfamily (MFS) profile" evidence="6">
    <location>
        <begin position="8"/>
        <end position="390"/>
    </location>
</feature>
<evidence type="ECO:0000256" key="5">
    <source>
        <dbReference type="SAM" id="Phobius"/>
    </source>
</evidence>
<keyword evidence="8" id="KW-1185">Reference proteome</keyword>
<feature type="transmembrane region" description="Helical" evidence="5">
    <location>
        <begin position="203"/>
        <end position="226"/>
    </location>
</feature>
<feature type="transmembrane region" description="Helical" evidence="5">
    <location>
        <begin position="247"/>
        <end position="267"/>
    </location>
</feature>
<organism evidence="7 8">
    <name type="scientific">Tritrichomonas musculus</name>
    <dbReference type="NCBI Taxonomy" id="1915356"/>
    <lineage>
        <taxon>Eukaryota</taxon>
        <taxon>Metamonada</taxon>
        <taxon>Parabasalia</taxon>
        <taxon>Tritrichomonadida</taxon>
        <taxon>Tritrichomonadidae</taxon>
        <taxon>Tritrichomonas</taxon>
    </lineage>
</organism>
<feature type="transmembrane region" description="Helical" evidence="5">
    <location>
        <begin position="6"/>
        <end position="26"/>
    </location>
</feature>
<feature type="transmembrane region" description="Helical" evidence="5">
    <location>
        <begin position="298"/>
        <end position="322"/>
    </location>
</feature>
<dbReference type="Pfam" id="PF00083">
    <property type="entry name" value="Sugar_tr"/>
    <property type="match status" value="1"/>
</dbReference>
<dbReference type="Gene3D" id="1.20.1250.20">
    <property type="entry name" value="MFS general substrate transporter like domains"/>
    <property type="match status" value="2"/>
</dbReference>
<dbReference type="PANTHER" id="PTHR48021">
    <property type="match status" value="1"/>
</dbReference>
<evidence type="ECO:0000256" key="2">
    <source>
        <dbReference type="ARBA" id="ARBA00022692"/>
    </source>
</evidence>
<dbReference type="EMBL" id="JAPFFF010000062">
    <property type="protein sequence ID" value="KAK8837054.1"/>
    <property type="molecule type" value="Genomic_DNA"/>
</dbReference>
<feature type="transmembrane region" description="Helical" evidence="5">
    <location>
        <begin position="101"/>
        <end position="122"/>
    </location>
</feature>
<comment type="subcellular location">
    <subcellularLocation>
        <location evidence="1">Membrane</location>
        <topology evidence="1">Multi-pass membrane protein</topology>
    </subcellularLocation>
</comment>
<feature type="transmembrane region" description="Helical" evidence="5">
    <location>
        <begin position="273"/>
        <end position="291"/>
    </location>
</feature>
<sequence>MNGRFFIYTIIILSLPFQFSFQLNFYGTAQYKIEEGWDFSKISPNQIEISNKITTYAAAIFAIVSIFVSYKIQKRRLPICVMFIVNAIVFIFYLMINDNNFVLVLILKFFNGVLLGFFQSVHISYLMHFVDEEFIAFNGCLVQFSMFLSLILVEILTYLIHWKMISVIIIVQSFLFAGLIWIVPEVPIVPKKKSGLYIWKKPYLKNCLVMMAIMLLQGFSGIGFMIDNCARLMSAVGINIHSTLQSALTNFIGFLAVLISAFIMDIIGVRNLWAFSTFGLVISLVLYAITLKMETPKWLGVFSVFLYFLFYGLGSGPIPWLLCGVIFPENLRIETGGINCFMNRFLDIWFGAYVVGNITKSFGEFGSILFNVCASILAAFFGLFFIPKFKNGKAENASLL</sequence>
<evidence type="ECO:0000313" key="8">
    <source>
        <dbReference type="Proteomes" id="UP001470230"/>
    </source>
</evidence>